<sequence length="101" mass="11102">MHCDYSAAYCRKVQQLPILINKTSNCAEVAMHLAVPELNKCSSTEEPLFVEISQQASTSITSNFTAAAIASAQPRHKRYAAHIPVNRVEATERHSADSSTR</sequence>
<reference evidence="3" key="1">
    <citation type="submission" date="2017-02" db="UniProtKB">
        <authorList>
            <consortium name="WormBaseParasite"/>
        </authorList>
    </citation>
    <scope>IDENTIFICATION</scope>
</reference>
<reference evidence="1 2" key="2">
    <citation type="submission" date="2018-11" db="EMBL/GenBank/DDBJ databases">
        <authorList>
            <consortium name="Pathogen Informatics"/>
        </authorList>
    </citation>
    <scope>NUCLEOTIDE SEQUENCE [LARGE SCALE GENOMIC DNA]</scope>
</reference>
<protein>
    <submittedName>
        <fullName evidence="1 3">Uncharacterized protein</fullName>
    </submittedName>
</protein>
<dbReference type="EMBL" id="UYYF01005077">
    <property type="protein sequence ID" value="VDN08057.1"/>
    <property type="molecule type" value="Genomic_DNA"/>
</dbReference>
<keyword evidence="2" id="KW-1185">Reference proteome</keyword>
<dbReference type="WBParaSite" id="TCLT_0001037901-mRNA-1">
    <property type="protein sequence ID" value="TCLT_0001037901-mRNA-1"/>
    <property type="gene ID" value="TCLT_0001037901"/>
</dbReference>
<evidence type="ECO:0000313" key="3">
    <source>
        <dbReference type="WBParaSite" id="TCLT_0001037901-mRNA-1"/>
    </source>
</evidence>
<evidence type="ECO:0000313" key="2">
    <source>
        <dbReference type="Proteomes" id="UP000276776"/>
    </source>
</evidence>
<accession>A0A0N5DB17</accession>
<gene>
    <name evidence="1" type="ORF">TCLT_LOCUS10368</name>
</gene>
<evidence type="ECO:0000313" key="1">
    <source>
        <dbReference type="EMBL" id="VDN08057.1"/>
    </source>
</evidence>
<dbReference type="AlphaFoldDB" id="A0A0N5DB17"/>
<dbReference type="Proteomes" id="UP000276776">
    <property type="component" value="Unassembled WGS sequence"/>
</dbReference>
<name>A0A0N5DB17_THECL</name>
<proteinExistence type="predicted"/>
<organism evidence="3">
    <name type="scientific">Thelazia callipaeda</name>
    <name type="common">Oriental eyeworm</name>
    <name type="synonym">Parasitic nematode</name>
    <dbReference type="NCBI Taxonomy" id="103827"/>
    <lineage>
        <taxon>Eukaryota</taxon>
        <taxon>Metazoa</taxon>
        <taxon>Ecdysozoa</taxon>
        <taxon>Nematoda</taxon>
        <taxon>Chromadorea</taxon>
        <taxon>Rhabditida</taxon>
        <taxon>Spirurina</taxon>
        <taxon>Spiruromorpha</taxon>
        <taxon>Thelazioidea</taxon>
        <taxon>Thelaziidae</taxon>
        <taxon>Thelazia</taxon>
    </lineage>
</organism>